<dbReference type="InterPro" id="IPR027417">
    <property type="entry name" value="P-loop_NTPase"/>
</dbReference>
<dbReference type="Pfam" id="PF20147">
    <property type="entry name" value="Crinkler"/>
    <property type="match status" value="1"/>
</dbReference>
<accession>A0A8H3QGG9</accession>
<proteinExistence type="predicted"/>
<dbReference type="AlphaFoldDB" id="A0A8H3QGG9"/>
<name>A0A8H3QGG9_9GLOM</name>
<evidence type="ECO:0000259" key="4">
    <source>
        <dbReference type="Pfam" id="PF20147"/>
    </source>
</evidence>
<feature type="domain" description="Crinkler effector protein N-terminal" evidence="4">
    <location>
        <begin position="3"/>
        <end position="121"/>
    </location>
</feature>
<protein>
    <submittedName>
        <fullName evidence="5">P-loop containing nucleoside triphosphate hydrolase protein</fullName>
    </submittedName>
</protein>
<dbReference type="InterPro" id="IPR045379">
    <property type="entry name" value="Crinkler_N"/>
</dbReference>
<dbReference type="SUPFAM" id="SSF52540">
    <property type="entry name" value="P-loop containing nucleoside triphosphate hydrolases"/>
    <property type="match status" value="1"/>
</dbReference>
<evidence type="ECO:0000313" key="5">
    <source>
        <dbReference type="EMBL" id="GES76039.1"/>
    </source>
</evidence>
<dbReference type="GO" id="GO:0005576">
    <property type="term" value="C:extracellular region"/>
    <property type="evidence" value="ECO:0007669"/>
    <property type="project" value="UniProtKB-SubCell"/>
</dbReference>
<comment type="subcellular location">
    <subcellularLocation>
        <location evidence="1">Host cell</location>
    </subcellularLocation>
    <subcellularLocation>
        <location evidence="2">Secreted</location>
    </subcellularLocation>
</comment>
<evidence type="ECO:0000256" key="2">
    <source>
        <dbReference type="ARBA" id="ARBA00004613"/>
    </source>
</evidence>
<evidence type="ECO:0000313" key="6">
    <source>
        <dbReference type="Proteomes" id="UP000615446"/>
    </source>
</evidence>
<gene>
    <name evidence="5" type="ORF">RCL2_000344100</name>
</gene>
<evidence type="ECO:0000256" key="3">
    <source>
        <dbReference type="ARBA" id="ARBA00022525"/>
    </source>
</evidence>
<dbReference type="GO" id="GO:0016787">
    <property type="term" value="F:hydrolase activity"/>
    <property type="evidence" value="ECO:0007669"/>
    <property type="project" value="UniProtKB-KW"/>
</dbReference>
<sequence length="838" mass="96498">MTVSLTCLILGETSFSDTFTIVISENPVINNAVMNYVDLQIGHLKSLICTNIEIEPAKSRELKLWKVNISEGEESLLKDVTENNIKQKLSARELIANQSFGKFFDKVKLKEEKENIHIIIKVPAATGKEKELNLSQNNQICWQENLDLTPESIVKFLMKQEGVKDDFSKPHKLCANRCKFERKGREESFHKAYDSILIQYLNVQRAIKENLDLNDRLYYPLFALQSAPGGGKTFFIDEFASFKNDDFDSYLQKKPDAELIINELRNSVSICISYNGSSSYNPNIDGDGGEMGLVMRIIWSYFFDGTKLPWNFFYNQFKGKFCSLDILTAIESIIHHSGKSVFLCVDEIMKIDPPNIINLLASLYVPYQSLAVKDKRFRFIVSTLDAVRLWDIQTSSGRDINWIPLRRLELSESIDLFSKLIEKLGPDRPDRVFIINKCISDCNGHPRTLESLYELLSKNNTALETYNFATIIEVLTKEIRPWYGDITFSIVKLALLGEPVDLKRKVEVKDKELSVKDLITSGIYINSVTEDTTNLKVIPTLSLVSLYYFSMTNDEDGNAKTVAKMLKDIFRVEDYFDLKSNDGKAFEMFHMRWELLYRTLHHKDGMEMDLHEIYGLPSRKGIKIGIQRKNIVELQKELEFPQDGETCDRQGNIIKDLEKYVFVPTKSTNSGFEMAIFEKKTEGGYIAINVECKFSYPDSVSKLSSDKIRKKYKSVRTKYFSHVKSDSESIIGKLGMTIDDIYLVIVTWRDMGKLDYDIMNNKNIIIVEKKNLKVIYSPSLVSRPQFYSEIRKKIENEKTDSKPSWIFLNTKTTGASELSFQTGKLRKFDRRIDTISDW</sequence>
<keyword evidence="3" id="KW-0964">Secreted</keyword>
<organism evidence="5 6">
    <name type="scientific">Rhizophagus clarus</name>
    <dbReference type="NCBI Taxonomy" id="94130"/>
    <lineage>
        <taxon>Eukaryota</taxon>
        <taxon>Fungi</taxon>
        <taxon>Fungi incertae sedis</taxon>
        <taxon>Mucoromycota</taxon>
        <taxon>Glomeromycotina</taxon>
        <taxon>Glomeromycetes</taxon>
        <taxon>Glomerales</taxon>
        <taxon>Glomeraceae</taxon>
        <taxon>Rhizophagus</taxon>
    </lineage>
</organism>
<dbReference type="GO" id="GO:0043657">
    <property type="term" value="C:host cell"/>
    <property type="evidence" value="ECO:0007669"/>
    <property type="project" value="UniProtKB-SubCell"/>
</dbReference>
<dbReference type="OrthoDB" id="2370729at2759"/>
<dbReference type="Proteomes" id="UP000615446">
    <property type="component" value="Unassembled WGS sequence"/>
</dbReference>
<dbReference type="EMBL" id="BLAL01000018">
    <property type="protein sequence ID" value="GES76039.1"/>
    <property type="molecule type" value="Genomic_DNA"/>
</dbReference>
<evidence type="ECO:0000256" key="1">
    <source>
        <dbReference type="ARBA" id="ARBA00004340"/>
    </source>
</evidence>
<reference evidence="5" key="1">
    <citation type="submission" date="2019-10" db="EMBL/GenBank/DDBJ databases">
        <title>Conservation and host-specific expression of non-tandemly repeated heterogenous ribosome RNA gene in arbuscular mycorrhizal fungi.</title>
        <authorList>
            <person name="Maeda T."/>
            <person name="Kobayashi Y."/>
            <person name="Nakagawa T."/>
            <person name="Ezawa T."/>
            <person name="Yamaguchi K."/>
            <person name="Bino T."/>
            <person name="Nishimoto Y."/>
            <person name="Shigenobu S."/>
            <person name="Kawaguchi M."/>
        </authorList>
    </citation>
    <scope>NUCLEOTIDE SEQUENCE</scope>
    <source>
        <strain evidence="5">HR1</strain>
    </source>
</reference>
<comment type="caution">
    <text evidence="5">The sequence shown here is derived from an EMBL/GenBank/DDBJ whole genome shotgun (WGS) entry which is preliminary data.</text>
</comment>
<keyword evidence="5" id="KW-0378">Hydrolase</keyword>